<proteinExistence type="inferred from homology"/>
<comment type="subunit">
    <text evidence="9">The complex comprises the extracytoplasmic solute receptor protein and the two transmembrane proteins.</text>
</comment>
<keyword evidence="3" id="KW-1003">Cell membrane</keyword>
<evidence type="ECO:0000256" key="7">
    <source>
        <dbReference type="ARBA" id="ARBA00023136"/>
    </source>
</evidence>
<organism evidence="11 12">
    <name type="scientific">Halioxenophilus aromaticivorans</name>
    <dbReference type="NCBI Taxonomy" id="1306992"/>
    <lineage>
        <taxon>Bacteria</taxon>
        <taxon>Pseudomonadati</taxon>
        <taxon>Pseudomonadota</taxon>
        <taxon>Gammaproteobacteria</taxon>
        <taxon>Alteromonadales</taxon>
        <taxon>Alteromonadaceae</taxon>
        <taxon>Halioxenophilus</taxon>
    </lineage>
</organism>
<dbReference type="InterPro" id="IPR007387">
    <property type="entry name" value="TRAP_DctQ"/>
</dbReference>
<evidence type="ECO:0000256" key="1">
    <source>
        <dbReference type="ARBA" id="ARBA00004429"/>
    </source>
</evidence>
<comment type="subcellular location">
    <subcellularLocation>
        <location evidence="1 9">Cell inner membrane</location>
        <topology evidence="1 9">Multi-pass membrane protein</topology>
    </subcellularLocation>
</comment>
<comment type="similarity">
    <text evidence="8 9">Belongs to the TRAP transporter small permease family.</text>
</comment>
<evidence type="ECO:0000256" key="6">
    <source>
        <dbReference type="ARBA" id="ARBA00022989"/>
    </source>
</evidence>
<feature type="transmembrane region" description="Helical" evidence="9">
    <location>
        <begin position="12"/>
        <end position="33"/>
    </location>
</feature>
<evidence type="ECO:0000256" key="9">
    <source>
        <dbReference type="RuleBase" id="RU369079"/>
    </source>
</evidence>
<comment type="function">
    <text evidence="9">Part of the tripartite ATP-independent periplasmic (TRAP) transport system.</text>
</comment>
<feature type="transmembrane region" description="Helical" evidence="9">
    <location>
        <begin position="48"/>
        <end position="65"/>
    </location>
</feature>
<evidence type="ECO:0000313" key="12">
    <source>
        <dbReference type="Proteomes" id="UP001409585"/>
    </source>
</evidence>
<dbReference type="RefSeq" id="WP_345424156.1">
    <property type="nucleotide sequence ID" value="NZ_AP031496.1"/>
</dbReference>
<evidence type="ECO:0000256" key="8">
    <source>
        <dbReference type="ARBA" id="ARBA00038436"/>
    </source>
</evidence>
<dbReference type="EMBL" id="BAABLX010000028">
    <property type="protein sequence ID" value="GAA4948523.1"/>
    <property type="molecule type" value="Genomic_DNA"/>
</dbReference>
<evidence type="ECO:0000256" key="4">
    <source>
        <dbReference type="ARBA" id="ARBA00022519"/>
    </source>
</evidence>
<dbReference type="GO" id="GO:0005886">
    <property type="term" value="C:plasma membrane"/>
    <property type="evidence" value="ECO:0007669"/>
    <property type="project" value="UniProtKB-SubCell"/>
</dbReference>
<feature type="domain" description="Tripartite ATP-independent periplasmic transporters DctQ component" evidence="10">
    <location>
        <begin position="24"/>
        <end position="155"/>
    </location>
</feature>
<name>A0AAV3U5A9_9ALTE</name>
<keyword evidence="2 9" id="KW-0813">Transport</keyword>
<comment type="caution">
    <text evidence="11">The sequence shown here is derived from an EMBL/GenBank/DDBJ whole genome shotgun (WGS) entry which is preliminary data.</text>
</comment>
<dbReference type="GO" id="GO:0022857">
    <property type="term" value="F:transmembrane transporter activity"/>
    <property type="evidence" value="ECO:0007669"/>
    <property type="project" value="UniProtKB-UniRule"/>
</dbReference>
<dbReference type="PANTHER" id="PTHR35011:SF2">
    <property type="entry name" value="2,3-DIKETO-L-GULONATE TRAP TRANSPORTER SMALL PERMEASE PROTEIN YIAM"/>
    <property type="match status" value="1"/>
</dbReference>
<evidence type="ECO:0000256" key="5">
    <source>
        <dbReference type="ARBA" id="ARBA00022692"/>
    </source>
</evidence>
<evidence type="ECO:0000256" key="3">
    <source>
        <dbReference type="ARBA" id="ARBA00022475"/>
    </source>
</evidence>
<sequence>MFTALVAQLDKGFRFFLASLIALMVLCVTWQIVSRYVLGDPSQWTEELARFLLIWIGLLGGAYAYHVKMHLGLDILSNKLTGSKKVLHALFVHVLVILFSAAVLIVGGLRIVQMTTELKQYSAALEVPMAFIYSALPISGVMLILYAAIAIIETLAPQAMED</sequence>
<keyword evidence="5 9" id="KW-0812">Transmembrane</keyword>
<keyword evidence="7 9" id="KW-0472">Membrane</keyword>
<evidence type="ECO:0000259" key="10">
    <source>
        <dbReference type="Pfam" id="PF04290"/>
    </source>
</evidence>
<keyword evidence="4 9" id="KW-0997">Cell inner membrane</keyword>
<keyword evidence="6 9" id="KW-1133">Transmembrane helix</keyword>
<reference evidence="12" key="1">
    <citation type="journal article" date="2019" name="Int. J. Syst. Evol. Microbiol.">
        <title>The Global Catalogue of Microorganisms (GCM) 10K type strain sequencing project: providing services to taxonomists for standard genome sequencing and annotation.</title>
        <authorList>
            <consortium name="The Broad Institute Genomics Platform"/>
            <consortium name="The Broad Institute Genome Sequencing Center for Infectious Disease"/>
            <person name="Wu L."/>
            <person name="Ma J."/>
        </authorList>
    </citation>
    <scope>NUCLEOTIDE SEQUENCE [LARGE SCALE GENOMIC DNA]</scope>
    <source>
        <strain evidence="12">JCM 19134</strain>
    </source>
</reference>
<evidence type="ECO:0000313" key="11">
    <source>
        <dbReference type="EMBL" id="GAA4948523.1"/>
    </source>
</evidence>
<dbReference type="GO" id="GO:0015740">
    <property type="term" value="P:C4-dicarboxylate transport"/>
    <property type="evidence" value="ECO:0007669"/>
    <property type="project" value="TreeGrafter"/>
</dbReference>
<keyword evidence="12" id="KW-1185">Reference proteome</keyword>
<dbReference type="InterPro" id="IPR055348">
    <property type="entry name" value="DctQ"/>
</dbReference>
<gene>
    <name evidence="11" type="ORF">GCM10025791_30660</name>
</gene>
<protein>
    <recommendedName>
        <fullName evidence="9">TRAP transporter small permease protein</fullName>
    </recommendedName>
</protein>
<dbReference type="Pfam" id="PF04290">
    <property type="entry name" value="DctQ"/>
    <property type="match status" value="1"/>
</dbReference>
<dbReference type="Proteomes" id="UP001409585">
    <property type="component" value="Unassembled WGS sequence"/>
</dbReference>
<evidence type="ECO:0000256" key="2">
    <source>
        <dbReference type="ARBA" id="ARBA00022448"/>
    </source>
</evidence>
<dbReference type="AlphaFoldDB" id="A0AAV3U5A9"/>
<feature type="transmembrane region" description="Helical" evidence="9">
    <location>
        <begin position="131"/>
        <end position="152"/>
    </location>
</feature>
<dbReference type="PANTHER" id="PTHR35011">
    <property type="entry name" value="2,3-DIKETO-L-GULONATE TRAP TRANSPORTER SMALL PERMEASE PROTEIN YIAM"/>
    <property type="match status" value="1"/>
</dbReference>
<accession>A0AAV3U5A9</accession>
<feature type="transmembrane region" description="Helical" evidence="9">
    <location>
        <begin position="86"/>
        <end position="111"/>
    </location>
</feature>